<dbReference type="InterPro" id="IPR029499">
    <property type="entry name" value="PduO-typ"/>
</dbReference>
<proteinExistence type="inferred from homology"/>
<comment type="catalytic activity">
    <reaction evidence="4">
        <text>2 cob(II)yrinate a,c diamide + reduced [electron-transfer flavoprotein] + 2 ATP = 2 adenosylcob(III)yrinate a,c-diamide + 2 triphosphate + oxidized [electron-transfer flavoprotein] + 3 H(+)</text>
        <dbReference type="Rhea" id="RHEA:11528"/>
        <dbReference type="Rhea" id="RHEA-COMP:10685"/>
        <dbReference type="Rhea" id="RHEA-COMP:10686"/>
        <dbReference type="ChEBI" id="CHEBI:15378"/>
        <dbReference type="ChEBI" id="CHEBI:18036"/>
        <dbReference type="ChEBI" id="CHEBI:30616"/>
        <dbReference type="ChEBI" id="CHEBI:57692"/>
        <dbReference type="ChEBI" id="CHEBI:58307"/>
        <dbReference type="ChEBI" id="CHEBI:58503"/>
        <dbReference type="ChEBI" id="CHEBI:58537"/>
        <dbReference type="EC" id="2.5.1.17"/>
    </reaction>
</comment>
<keyword evidence="3 4" id="KW-0067">ATP-binding</keyword>
<protein>
    <recommendedName>
        <fullName evidence="4">Corrinoid adenosyltransferase</fullName>
        <ecNumber evidence="4">2.5.1.17</ecNumber>
    </recommendedName>
    <alternativeName>
        <fullName evidence="4">Cob(II)alamin adenosyltransferase</fullName>
    </alternativeName>
    <alternativeName>
        <fullName evidence="4">Cob(II)yrinic acid a,c-diamide adenosyltransferase</fullName>
    </alternativeName>
    <alternativeName>
        <fullName evidence="4">Cobinamide/cobalamin adenosyltransferase</fullName>
    </alternativeName>
</protein>
<evidence type="ECO:0000259" key="5">
    <source>
        <dbReference type="Pfam" id="PF01923"/>
    </source>
</evidence>
<dbReference type="Proteomes" id="UP000034087">
    <property type="component" value="Unassembled WGS sequence"/>
</dbReference>
<evidence type="ECO:0000256" key="4">
    <source>
        <dbReference type="RuleBase" id="RU366026"/>
    </source>
</evidence>
<sequence>MPKFYTGQGDTGETSLFGCPQKVSKTNPKIEALGAVDELNSYLGVCKSLAADENVKKALLGAQENLFIIQAELAGAEKRLDEAKLKSLEKTIDELGEFVGPITKFTIAGGEPLSAHLDYARAVCRKAERFTAELQEEAKPPLGGLAPKWLALAYLNRLSSLLFVLARYTNKKAGVSEDHPAY</sequence>
<dbReference type="Gene3D" id="1.20.1200.10">
    <property type="entry name" value="Cobalamin adenosyltransferase-like"/>
    <property type="match status" value="1"/>
</dbReference>
<gene>
    <name evidence="6" type="ORF">UW53_C0019G0018</name>
</gene>
<keyword evidence="2 4" id="KW-0547">Nucleotide-binding</keyword>
<organism evidence="6 7">
    <name type="scientific">Candidatus Giovannonibacteria bacterium GW2011_GWA1_44_25</name>
    <dbReference type="NCBI Taxonomy" id="1618645"/>
    <lineage>
        <taxon>Bacteria</taxon>
        <taxon>Candidatus Giovannoniibacteriota</taxon>
    </lineage>
</organism>
<dbReference type="GO" id="GO:0008817">
    <property type="term" value="F:corrinoid adenosyltransferase activity"/>
    <property type="evidence" value="ECO:0007669"/>
    <property type="project" value="UniProtKB-UniRule"/>
</dbReference>
<dbReference type="PATRIC" id="fig|1618645.3.peg.978"/>
<dbReference type="InterPro" id="IPR036451">
    <property type="entry name" value="CblAdoTrfase-like_sf"/>
</dbReference>
<dbReference type="NCBIfam" id="TIGR00636">
    <property type="entry name" value="PduO_Nterm"/>
    <property type="match status" value="1"/>
</dbReference>
<dbReference type="UniPathway" id="UPA00148">
    <property type="reaction ID" value="UER00233"/>
</dbReference>
<evidence type="ECO:0000256" key="2">
    <source>
        <dbReference type="ARBA" id="ARBA00022741"/>
    </source>
</evidence>
<comment type="caution">
    <text evidence="6">The sequence shown here is derived from an EMBL/GenBank/DDBJ whole genome shotgun (WGS) entry which is preliminary data.</text>
</comment>
<reference evidence="6 7" key="1">
    <citation type="journal article" date="2015" name="Nature">
        <title>rRNA introns, odd ribosomes, and small enigmatic genomes across a large radiation of phyla.</title>
        <authorList>
            <person name="Brown C.T."/>
            <person name="Hug L.A."/>
            <person name="Thomas B.C."/>
            <person name="Sharon I."/>
            <person name="Castelle C.J."/>
            <person name="Singh A."/>
            <person name="Wilkins M.J."/>
            <person name="Williams K.H."/>
            <person name="Banfield J.F."/>
        </authorList>
    </citation>
    <scope>NUCLEOTIDE SEQUENCE [LARGE SCALE GENOMIC DNA]</scope>
</reference>
<name>A0A0G1IIL5_9BACT</name>
<feature type="domain" description="Cobalamin adenosyltransferase-like" evidence="5">
    <location>
        <begin position="5"/>
        <end position="168"/>
    </location>
</feature>
<evidence type="ECO:0000313" key="6">
    <source>
        <dbReference type="EMBL" id="KKT59201.1"/>
    </source>
</evidence>
<dbReference type="PANTHER" id="PTHR12213:SF0">
    <property type="entry name" value="CORRINOID ADENOSYLTRANSFERASE MMAB"/>
    <property type="match status" value="1"/>
</dbReference>
<dbReference type="EMBL" id="LCIR01000019">
    <property type="protein sequence ID" value="KKT59201.1"/>
    <property type="molecule type" value="Genomic_DNA"/>
</dbReference>
<dbReference type="PANTHER" id="PTHR12213">
    <property type="entry name" value="CORRINOID ADENOSYLTRANSFERASE"/>
    <property type="match status" value="1"/>
</dbReference>
<comment type="similarity">
    <text evidence="4">Belongs to the Cob(I)alamin adenosyltransferase family.</text>
</comment>
<keyword evidence="4" id="KW-0169">Cobalamin biosynthesis</keyword>
<accession>A0A0G1IIL5</accession>
<dbReference type="Pfam" id="PF01923">
    <property type="entry name" value="Cob_adeno_trans"/>
    <property type="match status" value="1"/>
</dbReference>
<evidence type="ECO:0000256" key="3">
    <source>
        <dbReference type="ARBA" id="ARBA00022840"/>
    </source>
</evidence>
<comment type="catalytic activity">
    <reaction evidence="4">
        <text>2 cob(II)alamin + reduced [electron-transfer flavoprotein] + 2 ATP = 2 adenosylcob(III)alamin + 2 triphosphate + oxidized [electron-transfer flavoprotein] + 3 H(+)</text>
        <dbReference type="Rhea" id="RHEA:28671"/>
        <dbReference type="Rhea" id="RHEA-COMP:10685"/>
        <dbReference type="Rhea" id="RHEA-COMP:10686"/>
        <dbReference type="ChEBI" id="CHEBI:15378"/>
        <dbReference type="ChEBI" id="CHEBI:16304"/>
        <dbReference type="ChEBI" id="CHEBI:18036"/>
        <dbReference type="ChEBI" id="CHEBI:18408"/>
        <dbReference type="ChEBI" id="CHEBI:30616"/>
        <dbReference type="ChEBI" id="CHEBI:57692"/>
        <dbReference type="ChEBI" id="CHEBI:58307"/>
        <dbReference type="EC" id="2.5.1.17"/>
    </reaction>
</comment>
<dbReference type="InterPro" id="IPR016030">
    <property type="entry name" value="CblAdoTrfase-like"/>
</dbReference>
<keyword evidence="1 4" id="KW-0808">Transferase</keyword>
<dbReference type="EC" id="2.5.1.17" evidence="4"/>
<comment type="pathway">
    <text evidence="4">Cofactor biosynthesis; adenosylcobalamin biosynthesis; adenosylcobalamin from cob(II)yrinate a,c-diamide: step 2/7.</text>
</comment>
<dbReference type="AlphaFoldDB" id="A0A0G1IIL5"/>
<dbReference type="SUPFAM" id="SSF89028">
    <property type="entry name" value="Cobalamin adenosyltransferase-like"/>
    <property type="match status" value="1"/>
</dbReference>
<dbReference type="GO" id="GO:0009236">
    <property type="term" value="P:cobalamin biosynthetic process"/>
    <property type="evidence" value="ECO:0007669"/>
    <property type="project" value="UniProtKB-UniRule"/>
</dbReference>
<dbReference type="GO" id="GO:0005524">
    <property type="term" value="F:ATP binding"/>
    <property type="evidence" value="ECO:0007669"/>
    <property type="project" value="UniProtKB-UniRule"/>
</dbReference>
<evidence type="ECO:0000256" key="1">
    <source>
        <dbReference type="ARBA" id="ARBA00022679"/>
    </source>
</evidence>
<evidence type="ECO:0000313" key="7">
    <source>
        <dbReference type="Proteomes" id="UP000034087"/>
    </source>
</evidence>